<sequence length="451" mass="53220">MKSISLISDKNIYSTIERAYREGNISLSRRNELFSEISTIFDEKINQFNHGMSTSLSKDSFRKIEKSINYMFVKGFRCFPDGYKMLSTLNINYFIKIGEEESKKELEEIISVYEKIEKISLNINNERYIDVIKNQIPKFISEAQEDNQYINMSICKYDLDYPLVDGLPLYNNMYGLDGTELVLYYINSLFEEVKFLNYFRNCIDNIVKTYEYMNQISIEYISINFFELVINQLIAGALIFNKPEIYLYTDDIKQLNKIVRYENIYLKLNDSINTICYYINDDGLKNYFNIKKNIIVENFFKLSKERIDFILNFDIINEGNIIDIESFSIDSSNLRKIIELLRNINGSKEKIRFIKSQNLGMLDIIDILESYIFSEEEIRLYYNSLSDIEIASLLKISFSEDFVFNKSIELNDINISNLSKDWERILLSSVIAKRDTKNIEKLIQRINIKIG</sequence>
<dbReference type="OrthoDB" id="3173587at2"/>
<evidence type="ECO:0000313" key="2">
    <source>
        <dbReference type="Proteomes" id="UP000317863"/>
    </source>
</evidence>
<accession>A0A544QVT8</accession>
<reference evidence="1 2" key="1">
    <citation type="submission" date="2019-02" db="EMBL/GenBank/DDBJ databases">
        <title>Peptostreptococcaceae bacterium ZHW00191 nov., a new bacterium isolated from the human gut.</title>
        <authorList>
            <person name="Zhou H.-W."/>
            <person name="Chen X.-J."/>
        </authorList>
    </citation>
    <scope>NUCLEOTIDE SEQUENCE [LARGE SCALE GENOMIC DNA]</scope>
    <source>
        <strain evidence="1 2">ZHW00191</strain>
    </source>
</reference>
<protein>
    <submittedName>
        <fullName evidence="1">Uncharacterized protein</fullName>
    </submittedName>
</protein>
<name>A0A544QVT8_9FIRM</name>
<evidence type="ECO:0000313" key="1">
    <source>
        <dbReference type="EMBL" id="TQQ84803.1"/>
    </source>
</evidence>
<dbReference type="AlphaFoldDB" id="A0A544QVT8"/>
<organism evidence="1 2">
    <name type="scientific">Peptacetobacter hominis</name>
    <dbReference type="NCBI Taxonomy" id="2743610"/>
    <lineage>
        <taxon>Bacteria</taxon>
        <taxon>Bacillati</taxon>
        <taxon>Bacillota</taxon>
        <taxon>Clostridia</taxon>
        <taxon>Peptostreptococcales</taxon>
        <taxon>Peptostreptococcaceae</taxon>
        <taxon>Peptacetobacter</taxon>
    </lineage>
</organism>
<dbReference type="Pfam" id="PF19677">
    <property type="entry name" value="DUF6179"/>
    <property type="match status" value="1"/>
</dbReference>
<proteinExistence type="predicted"/>
<comment type="caution">
    <text evidence="1">The sequence shown here is derived from an EMBL/GenBank/DDBJ whole genome shotgun (WGS) entry which is preliminary data.</text>
</comment>
<dbReference type="EMBL" id="SGJB01000007">
    <property type="protein sequence ID" value="TQQ84803.1"/>
    <property type="molecule type" value="Genomic_DNA"/>
</dbReference>
<dbReference type="InterPro" id="IPR045751">
    <property type="entry name" value="DUF6179"/>
</dbReference>
<gene>
    <name evidence="1" type="ORF">EXD82_05210</name>
</gene>
<keyword evidence="2" id="KW-1185">Reference proteome</keyword>
<dbReference type="Proteomes" id="UP000317863">
    <property type="component" value="Unassembled WGS sequence"/>
</dbReference>
<dbReference type="RefSeq" id="WP_142535858.1">
    <property type="nucleotide sequence ID" value="NZ_SGJB01000007.1"/>
</dbReference>